<name>A0A0G0M088_UNCC2</name>
<evidence type="ECO:0000256" key="7">
    <source>
        <dbReference type="ARBA" id="ARBA00022840"/>
    </source>
</evidence>
<dbReference type="FunFam" id="3.40.1160.10:FF:000006">
    <property type="entry name" value="Glutamate 5-kinase"/>
    <property type="match status" value="1"/>
</dbReference>
<dbReference type="GO" id="GO:0005524">
    <property type="term" value="F:ATP binding"/>
    <property type="evidence" value="ECO:0007669"/>
    <property type="project" value="UniProtKB-KW"/>
</dbReference>
<keyword evidence="7" id="KW-0067">ATP-binding</keyword>
<evidence type="ECO:0000256" key="3">
    <source>
        <dbReference type="ARBA" id="ARBA00022650"/>
    </source>
</evidence>
<dbReference type="PATRIC" id="fig|1618345.3.peg.869"/>
<dbReference type="Pfam" id="PF00696">
    <property type="entry name" value="AA_kinase"/>
    <property type="match status" value="1"/>
</dbReference>
<comment type="caution">
    <text evidence="9">The sequence shown here is derived from an EMBL/GenBank/DDBJ whole genome shotgun (WGS) entry which is preliminary data.</text>
</comment>
<dbReference type="AlphaFoldDB" id="A0A0G0M088"/>
<keyword evidence="3" id="KW-0641">Proline biosynthesis</keyword>
<dbReference type="Proteomes" id="UP000034207">
    <property type="component" value="Unassembled WGS sequence"/>
</dbReference>
<evidence type="ECO:0000256" key="6">
    <source>
        <dbReference type="ARBA" id="ARBA00022777"/>
    </source>
</evidence>
<dbReference type="GO" id="GO:0004349">
    <property type="term" value="F:glutamate 5-kinase activity"/>
    <property type="evidence" value="ECO:0007669"/>
    <property type="project" value="TreeGrafter"/>
</dbReference>
<dbReference type="STRING" id="1618345.UT18_C0016G0011"/>
<keyword evidence="6 9" id="KW-0418">Kinase</keyword>
<evidence type="ECO:0000256" key="2">
    <source>
        <dbReference type="ARBA" id="ARBA00022605"/>
    </source>
</evidence>
<evidence type="ECO:0000313" key="9">
    <source>
        <dbReference type="EMBL" id="KKQ93715.1"/>
    </source>
</evidence>
<dbReference type="PANTHER" id="PTHR43654">
    <property type="entry name" value="GLUTAMATE 5-KINASE"/>
    <property type="match status" value="1"/>
</dbReference>
<sequence>MNGYENKRVVLKYGSEGLTDSGGVNEDVIRCIVEDVNKLSKAGYGVAIVTSGALSIGTEIVGLWDIPSNPVKRRVLSGAGQRELISIYQKHFGRTLVVQGLVTEDNFKNAKAMADIQDSILETWSIGAIPIFNYNDYVAYDELDAESKLNGNDHTAYMIAEAMGAGTLALFTNVDGLYTANPNSNPEARLISHVCNITDEIRCIAMGDCSSVGTGGMETKVKYCWDFVSAKPGERKAYILSINKPGLITDVLLNGARHGTEFYCKAKGGVTIGN</sequence>
<proteinExistence type="predicted"/>
<dbReference type="SUPFAM" id="SSF53633">
    <property type="entry name" value="Carbamate kinase-like"/>
    <property type="match status" value="1"/>
</dbReference>
<dbReference type="InterPro" id="IPR036393">
    <property type="entry name" value="AceGlu_kinase-like_sf"/>
</dbReference>
<dbReference type="PANTHER" id="PTHR43654:SF1">
    <property type="entry name" value="ISOPENTENYL PHOSPHATE KINASE"/>
    <property type="match status" value="1"/>
</dbReference>
<accession>A0A0G0M088</accession>
<keyword evidence="5" id="KW-0547">Nucleotide-binding</keyword>
<keyword evidence="4" id="KW-0808">Transferase</keyword>
<protein>
    <submittedName>
        <fullName evidence="9">Glutamate 5-kinase</fullName>
    </submittedName>
</protein>
<reference evidence="9 10" key="1">
    <citation type="journal article" date="2015" name="Nature">
        <title>rRNA introns, odd ribosomes, and small enigmatic genomes across a large radiation of phyla.</title>
        <authorList>
            <person name="Brown C.T."/>
            <person name="Hug L.A."/>
            <person name="Thomas B.C."/>
            <person name="Sharon I."/>
            <person name="Castelle C.J."/>
            <person name="Singh A."/>
            <person name="Wilkins M.J."/>
            <person name="Williams K.H."/>
            <person name="Banfield J.F."/>
        </authorList>
    </citation>
    <scope>NUCLEOTIDE SEQUENCE [LARGE SCALE GENOMIC DNA]</scope>
</reference>
<dbReference type="Gene3D" id="3.40.1160.10">
    <property type="entry name" value="Acetylglutamate kinase-like"/>
    <property type="match status" value="1"/>
</dbReference>
<evidence type="ECO:0000256" key="5">
    <source>
        <dbReference type="ARBA" id="ARBA00022741"/>
    </source>
</evidence>
<gene>
    <name evidence="9" type="ORF">UT18_C0016G0011</name>
</gene>
<dbReference type="GO" id="GO:0005829">
    <property type="term" value="C:cytosol"/>
    <property type="evidence" value="ECO:0007669"/>
    <property type="project" value="TreeGrafter"/>
</dbReference>
<feature type="domain" description="Aspartate/glutamate/uridylate kinase" evidence="8">
    <location>
        <begin position="7"/>
        <end position="240"/>
    </location>
</feature>
<evidence type="ECO:0000259" key="8">
    <source>
        <dbReference type="Pfam" id="PF00696"/>
    </source>
</evidence>
<dbReference type="EMBL" id="LBVV01000016">
    <property type="protein sequence ID" value="KKQ93715.1"/>
    <property type="molecule type" value="Genomic_DNA"/>
</dbReference>
<dbReference type="GO" id="GO:0008652">
    <property type="term" value="P:amino acid biosynthetic process"/>
    <property type="evidence" value="ECO:0007669"/>
    <property type="project" value="UniProtKB-KW"/>
</dbReference>
<evidence type="ECO:0000256" key="4">
    <source>
        <dbReference type="ARBA" id="ARBA00022679"/>
    </source>
</evidence>
<keyword evidence="2" id="KW-0028">Amino-acid biosynthesis</keyword>
<evidence type="ECO:0000313" key="10">
    <source>
        <dbReference type="Proteomes" id="UP000034207"/>
    </source>
</evidence>
<organism evidence="9 10">
    <name type="scientific">candidate division CPR2 bacterium GW2011_GWC2_39_10</name>
    <dbReference type="NCBI Taxonomy" id="1618345"/>
    <lineage>
        <taxon>Bacteria</taxon>
        <taxon>Bacteria division CPR2</taxon>
    </lineage>
</organism>
<dbReference type="InterPro" id="IPR001048">
    <property type="entry name" value="Asp/Glu/Uridylate_kinase"/>
</dbReference>
<evidence type="ECO:0000256" key="1">
    <source>
        <dbReference type="ARBA" id="ARBA00022490"/>
    </source>
</evidence>
<dbReference type="PRINTS" id="PR00474">
    <property type="entry name" value="GLU5KINASE"/>
</dbReference>
<dbReference type="InterPro" id="IPR001057">
    <property type="entry name" value="Glu/AcGlu_kinase"/>
</dbReference>
<keyword evidence="1" id="KW-0963">Cytoplasm</keyword>